<dbReference type="SMART" id="SM00827">
    <property type="entry name" value="PKS_AT"/>
    <property type="match status" value="1"/>
</dbReference>
<dbReference type="InterPro" id="IPR016039">
    <property type="entry name" value="Thiolase-like"/>
</dbReference>
<dbReference type="InterPro" id="IPR009081">
    <property type="entry name" value="PP-bd_ACP"/>
</dbReference>
<dbReference type="Pfam" id="PF00550">
    <property type="entry name" value="PP-binding"/>
    <property type="match status" value="1"/>
</dbReference>
<dbReference type="InterPro" id="IPR016036">
    <property type="entry name" value="Malonyl_transacylase_ACP-bd"/>
</dbReference>
<reference evidence="7 8" key="1">
    <citation type="submission" date="2021-03" db="EMBL/GenBank/DDBJ databases">
        <title>Sequencing the genomes of 1000 actinobacteria strains.</title>
        <authorList>
            <person name="Klenk H.-P."/>
        </authorList>
    </citation>
    <scope>NUCLEOTIDE SEQUENCE [LARGE SCALE GENOMIC DNA]</scope>
    <source>
        <strain evidence="7 8">DSM 44580</strain>
    </source>
</reference>
<dbReference type="Pfam" id="PF22621">
    <property type="entry name" value="CurL-like_PKS_C"/>
    <property type="match status" value="1"/>
</dbReference>
<gene>
    <name evidence="7" type="ORF">JOF53_008420</name>
</gene>
<dbReference type="SMART" id="SM00825">
    <property type="entry name" value="PKS_KS"/>
    <property type="match status" value="1"/>
</dbReference>
<dbReference type="InterPro" id="IPR050091">
    <property type="entry name" value="PKS_NRPS_Biosynth_Enz"/>
</dbReference>
<dbReference type="Gene3D" id="3.40.366.10">
    <property type="entry name" value="Malonyl-Coenzyme A Acyl Carrier Protein, domain 2"/>
    <property type="match status" value="1"/>
</dbReference>
<dbReference type="SUPFAM" id="SSF55048">
    <property type="entry name" value="Probable ACP-binding domain of malonyl-CoA ACP transacylase"/>
    <property type="match status" value="1"/>
</dbReference>
<dbReference type="InterPro" id="IPR016035">
    <property type="entry name" value="Acyl_Trfase/lysoPLipase"/>
</dbReference>
<name>A0ABS5ASK6_9PSEU</name>
<evidence type="ECO:0000256" key="4">
    <source>
        <dbReference type="SAM" id="MobiDB-lite"/>
    </source>
</evidence>
<sequence>MGEFDPEFFGISPHEARSIDPQHRLLVEVAWEACEHAGLPISGLKNSNTGHFAGMCNNDHSTYLPWLPGGVDPYLMTGNQFGAGAGRVSHLLGLRGPAMAVDTSCSSGLVAAHLARQSLQLGECDLALASAVSLMLNPGVSAAFNELGVLSPTGSSKTFDRSADGYTRAEGCVVLVMKRLADAVRDGDRVLAVLRGTAVNHDGSTSRFTLTSAEAQRGLIETTLRRAGVTVDQVGMVEAHGTGTRAGDLVELTALNATYGQRSGLCALGSVKTNLGHTEAVAGLVGLLKAVLAVHHGKVPASRNFEEFPEDAPPIDGLFVPTRLTDWPVTEGPRLAAVCSYGVGGTNAHAIVEQPPAAPRPAAPARHHHTFLLSAGSQAALASAAVRLADWLEHRGLATPLHDIAHTLAVRRSHATERLAVVASTRAELITRLRSYAEHGTAADTTSDHRRVVDRSAPVWVFSGHGSQWPGMGRELLRNDNVFADAAAEVSALVEAEAGFSPVEVLLSGEEVTRVDRVQPLIFTVHVALARTLEAMGIRPGAVTGHSMGEVAAAVVAGGLTTADGVKVICRRSRLCVAHSETGVGAMATVELAASVVAEEIAGIEDVDVAVYAAPGSTVIGGRTGAVRALVEAWQERDVPARMIAVDFASHCGLAAPLAAELETSLTDLRPMPPTVPYYSATAPHARQPVFDAAYWAANLRQPVQAVASTTALTDDGFRLFQEISPHPVARHPLTATLTHLGVAGTAVLPTLHHKQDVPTAALLAVAHLHCVGHDVDWSRWYGTGGLVDLPPTTWERRRHLVDLASVGAGPAAPVLTPTTPEPEPERSQDALAELRAAPSTSARTAVLEAHVSNELRRTLGLHGRRISPAAKFSELGLDSLHAVRLRNGLRLTFGVTVPLDAIWRHDSPGALGAHLARLYDEDLAGWGRESAGEGPTGTTASARPATARSRFTELPSGRFHYLHWGRPSESTPQVVLLHANAASAASWSRVGPALAGRFEVFALDLRGHGGSVAPGPGSYHLPAVADDVAAFLSSLGLRAPVLVGHSWGAAVALTMASGAGTHPAPTLAGLVLEDPPATMSGRGVQERLDALLTALSLGEADLAEAVRSGNPGWDEADRTSLAADLRRANPDVAAHIVHDGAAAGPLLPLFERLSTPALVLRASPEHGGVLSDGEWARLRSALPAGCRTAEIPGATHEMHRSRFDEFVRVMCQFADDVTTPVPVSDEDHLALSAAAREPQRAEATSTGS</sequence>
<dbReference type="SUPFAM" id="SSF52151">
    <property type="entry name" value="FabD/lysophospholipase-like"/>
    <property type="match status" value="1"/>
</dbReference>
<comment type="caution">
    <text evidence="7">The sequence shown here is derived from an EMBL/GenBank/DDBJ whole genome shotgun (WGS) entry which is preliminary data.</text>
</comment>
<dbReference type="EMBL" id="JAGIOO010000001">
    <property type="protein sequence ID" value="MBP2479548.1"/>
    <property type="molecule type" value="Genomic_DNA"/>
</dbReference>
<keyword evidence="1" id="KW-0596">Phosphopantetheine</keyword>
<dbReference type="PANTHER" id="PTHR43775:SF37">
    <property type="entry name" value="SI:DKEY-61P9.11"/>
    <property type="match status" value="1"/>
</dbReference>
<dbReference type="InterPro" id="IPR020806">
    <property type="entry name" value="PKS_PP-bd"/>
</dbReference>
<evidence type="ECO:0000256" key="1">
    <source>
        <dbReference type="ARBA" id="ARBA00022450"/>
    </source>
</evidence>
<dbReference type="InterPro" id="IPR014043">
    <property type="entry name" value="Acyl_transferase_dom"/>
</dbReference>
<dbReference type="PANTHER" id="PTHR43775">
    <property type="entry name" value="FATTY ACID SYNTHASE"/>
    <property type="match status" value="1"/>
</dbReference>
<dbReference type="InterPro" id="IPR000073">
    <property type="entry name" value="AB_hydrolase_1"/>
</dbReference>
<protein>
    <submittedName>
        <fullName evidence="7">Acyl transferase domain-containing protein/pimeloyl-ACP methyl ester carboxylesterase</fullName>
    </submittedName>
</protein>
<keyword evidence="8" id="KW-1185">Reference proteome</keyword>
<dbReference type="InterPro" id="IPR014031">
    <property type="entry name" value="Ketoacyl_synth_C"/>
</dbReference>
<dbReference type="PROSITE" id="PS50075">
    <property type="entry name" value="CARRIER"/>
    <property type="match status" value="1"/>
</dbReference>
<organism evidence="7 8">
    <name type="scientific">Crossiella equi</name>
    <dbReference type="NCBI Taxonomy" id="130796"/>
    <lineage>
        <taxon>Bacteria</taxon>
        <taxon>Bacillati</taxon>
        <taxon>Actinomycetota</taxon>
        <taxon>Actinomycetes</taxon>
        <taxon>Pseudonocardiales</taxon>
        <taxon>Pseudonocardiaceae</taxon>
        <taxon>Crossiella</taxon>
    </lineage>
</organism>
<dbReference type="PROSITE" id="PS52004">
    <property type="entry name" value="KS3_2"/>
    <property type="match status" value="1"/>
</dbReference>
<dbReference type="SUPFAM" id="SSF53901">
    <property type="entry name" value="Thiolase-like"/>
    <property type="match status" value="1"/>
</dbReference>
<feature type="compositionally biased region" description="Low complexity" evidence="4">
    <location>
        <begin position="937"/>
        <end position="948"/>
    </location>
</feature>
<evidence type="ECO:0000256" key="3">
    <source>
        <dbReference type="ARBA" id="ARBA00022679"/>
    </source>
</evidence>
<feature type="domain" description="Ketosynthase family 3 (KS3)" evidence="6">
    <location>
        <begin position="1"/>
        <end position="354"/>
    </location>
</feature>
<dbReference type="SUPFAM" id="SSF47336">
    <property type="entry name" value="ACP-like"/>
    <property type="match status" value="1"/>
</dbReference>
<feature type="region of interest" description="Disordered" evidence="4">
    <location>
        <begin position="929"/>
        <end position="948"/>
    </location>
</feature>
<dbReference type="Pfam" id="PF00109">
    <property type="entry name" value="ketoacyl-synt"/>
    <property type="match status" value="1"/>
</dbReference>
<dbReference type="InterPro" id="IPR029058">
    <property type="entry name" value="AB_hydrolase_fold"/>
</dbReference>
<evidence type="ECO:0000259" key="6">
    <source>
        <dbReference type="PROSITE" id="PS52004"/>
    </source>
</evidence>
<dbReference type="Pfam" id="PF00561">
    <property type="entry name" value="Abhydrolase_1"/>
    <property type="match status" value="1"/>
</dbReference>
<dbReference type="InterPro" id="IPR020841">
    <property type="entry name" value="PKS_Beta-ketoAc_synthase_dom"/>
</dbReference>
<dbReference type="SUPFAM" id="SSF53474">
    <property type="entry name" value="alpha/beta-Hydrolases"/>
    <property type="match status" value="1"/>
</dbReference>
<feature type="domain" description="Carrier" evidence="5">
    <location>
        <begin position="839"/>
        <end position="920"/>
    </location>
</feature>
<dbReference type="InterPro" id="IPR001227">
    <property type="entry name" value="Ac_transferase_dom_sf"/>
</dbReference>
<dbReference type="InterPro" id="IPR006162">
    <property type="entry name" value="Ppantetheine_attach_site"/>
</dbReference>
<evidence type="ECO:0000259" key="5">
    <source>
        <dbReference type="PROSITE" id="PS50075"/>
    </source>
</evidence>
<dbReference type="Gene3D" id="3.30.70.250">
    <property type="entry name" value="Malonyl-CoA ACP transacylase, ACP-binding"/>
    <property type="match status" value="1"/>
</dbReference>
<dbReference type="Gene3D" id="1.10.1200.10">
    <property type="entry name" value="ACP-like"/>
    <property type="match status" value="1"/>
</dbReference>
<dbReference type="InterPro" id="IPR014030">
    <property type="entry name" value="Ketoacyl_synth_N"/>
</dbReference>
<dbReference type="Pfam" id="PF02801">
    <property type="entry name" value="Ketoacyl-synt_C"/>
    <property type="match status" value="1"/>
</dbReference>
<dbReference type="GO" id="GO:0016740">
    <property type="term" value="F:transferase activity"/>
    <property type="evidence" value="ECO:0007669"/>
    <property type="project" value="UniProtKB-KW"/>
</dbReference>
<evidence type="ECO:0000313" key="7">
    <source>
        <dbReference type="EMBL" id="MBP2479548.1"/>
    </source>
</evidence>
<keyword evidence="3 7" id="KW-0808">Transferase</keyword>
<dbReference type="Pfam" id="PF00698">
    <property type="entry name" value="Acyl_transf_1"/>
    <property type="match status" value="1"/>
</dbReference>
<dbReference type="Gene3D" id="3.40.47.10">
    <property type="match status" value="1"/>
</dbReference>
<accession>A0ABS5ASK6</accession>
<dbReference type="Proteomes" id="UP001519363">
    <property type="component" value="Unassembled WGS sequence"/>
</dbReference>
<dbReference type="PROSITE" id="PS00012">
    <property type="entry name" value="PHOSPHOPANTETHEINE"/>
    <property type="match status" value="1"/>
</dbReference>
<dbReference type="InterPro" id="IPR036736">
    <property type="entry name" value="ACP-like_sf"/>
</dbReference>
<dbReference type="CDD" id="cd00833">
    <property type="entry name" value="PKS"/>
    <property type="match status" value="1"/>
</dbReference>
<dbReference type="Gene3D" id="3.40.50.1820">
    <property type="entry name" value="alpha/beta hydrolase"/>
    <property type="match status" value="1"/>
</dbReference>
<keyword evidence="2" id="KW-0597">Phosphoprotein</keyword>
<proteinExistence type="predicted"/>
<dbReference type="SMART" id="SM00823">
    <property type="entry name" value="PKS_PP"/>
    <property type="match status" value="1"/>
</dbReference>
<evidence type="ECO:0000313" key="8">
    <source>
        <dbReference type="Proteomes" id="UP001519363"/>
    </source>
</evidence>
<evidence type="ECO:0000256" key="2">
    <source>
        <dbReference type="ARBA" id="ARBA00022553"/>
    </source>
</evidence>